<feature type="transmembrane region" description="Helical" evidence="1">
    <location>
        <begin position="27"/>
        <end position="44"/>
    </location>
</feature>
<keyword evidence="1" id="KW-0472">Membrane</keyword>
<keyword evidence="1" id="KW-1133">Transmembrane helix</keyword>
<feature type="transmembrane region" description="Helical" evidence="1">
    <location>
        <begin position="56"/>
        <end position="74"/>
    </location>
</feature>
<keyword evidence="1" id="KW-0812">Transmembrane</keyword>
<reference evidence="2 3" key="1">
    <citation type="submission" date="2017-04" db="EMBL/GenBank/DDBJ databases">
        <title>Unexpected and diverse lifestyles within the genus Limnohabitans.</title>
        <authorList>
            <person name="Kasalicky V."/>
            <person name="Mehrshad M."/>
            <person name="Andrei S.-A."/>
            <person name="Salcher M."/>
            <person name="Kratochvilova H."/>
            <person name="Simek K."/>
            <person name="Ghai R."/>
        </authorList>
    </citation>
    <scope>NUCLEOTIDE SEQUENCE [LARGE SCALE GENOMIC DNA]</scope>
    <source>
        <strain evidence="2 3">II-B4</strain>
    </source>
</reference>
<gene>
    <name evidence="2" type="ORF">B9Z37_03280</name>
</gene>
<evidence type="ECO:0000313" key="2">
    <source>
        <dbReference type="EMBL" id="PUE55900.1"/>
    </source>
</evidence>
<dbReference type="EMBL" id="NESN01000001">
    <property type="protein sequence ID" value="PUE55900.1"/>
    <property type="molecule type" value="Genomic_DNA"/>
</dbReference>
<comment type="caution">
    <text evidence="2">The sequence shown here is derived from an EMBL/GenBank/DDBJ whole genome shotgun (WGS) entry which is preliminary data.</text>
</comment>
<sequence length="154" mass="17669">MAHLGPAPFRFVPQHEPMVSPAFSRPFKIMAVALLSGLAFWAYQLHGAQMVTTDYLWLWAAWGIMAYTVGHLLMGKTTLTSNGLEQTWIWDKKVELRDLAYAKLIRVPGLDWLVAPRLYLRTLMGKFTVIYACDPDMVEEFKRLSTELKAFRSM</sequence>
<dbReference type="AlphaFoldDB" id="A0A315EDB7"/>
<proteinExistence type="predicted"/>
<keyword evidence="3" id="KW-1185">Reference proteome</keyword>
<organism evidence="2 3">
    <name type="scientific">Limnohabitans parvus II-B4</name>
    <dbReference type="NCBI Taxonomy" id="1293052"/>
    <lineage>
        <taxon>Bacteria</taxon>
        <taxon>Pseudomonadati</taxon>
        <taxon>Pseudomonadota</taxon>
        <taxon>Betaproteobacteria</taxon>
        <taxon>Burkholderiales</taxon>
        <taxon>Comamonadaceae</taxon>
        <taxon>Limnohabitans</taxon>
    </lineage>
</organism>
<name>A0A315EDB7_9BURK</name>
<evidence type="ECO:0000313" key="3">
    <source>
        <dbReference type="Proteomes" id="UP000250790"/>
    </source>
</evidence>
<dbReference type="Proteomes" id="UP000250790">
    <property type="component" value="Unassembled WGS sequence"/>
</dbReference>
<accession>A0A315EDB7</accession>
<evidence type="ECO:0000256" key="1">
    <source>
        <dbReference type="SAM" id="Phobius"/>
    </source>
</evidence>
<protein>
    <recommendedName>
        <fullName evidence="4">DUF304 domain-containing protein</fullName>
    </recommendedName>
</protein>
<dbReference type="OrthoDB" id="8703931at2"/>
<evidence type="ECO:0008006" key="4">
    <source>
        <dbReference type="Google" id="ProtNLM"/>
    </source>
</evidence>